<organism evidence="9 10">
    <name type="scientific">Afipia massiliensis</name>
    <dbReference type="NCBI Taxonomy" id="211460"/>
    <lineage>
        <taxon>Bacteria</taxon>
        <taxon>Pseudomonadati</taxon>
        <taxon>Pseudomonadota</taxon>
        <taxon>Alphaproteobacteria</taxon>
        <taxon>Hyphomicrobiales</taxon>
        <taxon>Nitrobacteraceae</taxon>
        <taxon>Afipia</taxon>
    </lineage>
</organism>
<feature type="transmembrane region" description="Helical" evidence="7">
    <location>
        <begin position="145"/>
        <end position="168"/>
    </location>
</feature>
<accession>A0A4U6BTD2</accession>
<evidence type="ECO:0000256" key="3">
    <source>
        <dbReference type="ARBA" id="ARBA00022475"/>
    </source>
</evidence>
<evidence type="ECO:0000256" key="4">
    <source>
        <dbReference type="ARBA" id="ARBA00022692"/>
    </source>
</evidence>
<dbReference type="PANTHER" id="PTHR43005:SF1">
    <property type="entry name" value="SPERMIDINE_PUTRESCINE TRANSPORT SYSTEM PERMEASE PROTEIN"/>
    <property type="match status" value="1"/>
</dbReference>
<dbReference type="CDD" id="cd06261">
    <property type="entry name" value="TM_PBP2"/>
    <property type="match status" value="1"/>
</dbReference>
<feature type="transmembrane region" description="Helical" evidence="7">
    <location>
        <begin position="5"/>
        <end position="25"/>
    </location>
</feature>
<dbReference type="PANTHER" id="PTHR43005">
    <property type="entry name" value="BLR7065 PROTEIN"/>
    <property type="match status" value="1"/>
</dbReference>
<keyword evidence="3" id="KW-1003">Cell membrane</keyword>
<evidence type="ECO:0000313" key="10">
    <source>
        <dbReference type="Proteomes" id="UP000034832"/>
    </source>
</evidence>
<gene>
    <name evidence="9" type="ORF">YH63_001730</name>
</gene>
<keyword evidence="5 7" id="KW-1133">Transmembrane helix</keyword>
<dbReference type="GO" id="GO:0055085">
    <property type="term" value="P:transmembrane transport"/>
    <property type="evidence" value="ECO:0007669"/>
    <property type="project" value="InterPro"/>
</dbReference>
<keyword evidence="4 7" id="KW-0812">Transmembrane</keyword>
<feature type="transmembrane region" description="Helical" evidence="7">
    <location>
        <begin position="89"/>
        <end position="113"/>
    </location>
</feature>
<name>A0A4U6BTD2_9BRAD</name>
<dbReference type="InterPro" id="IPR035906">
    <property type="entry name" value="MetI-like_sf"/>
</dbReference>
<dbReference type="GO" id="GO:0005886">
    <property type="term" value="C:plasma membrane"/>
    <property type="evidence" value="ECO:0007669"/>
    <property type="project" value="UniProtKB-SubCell"/>
</dbReference>
<comment type="similarity">
    <text evidence="7">Belongs to the binding-protein-dependent transport system permease family.</text>
</comment>
<dbReference type="Proteomes" id="UP000034832">
    <property type="component" value="Unassembled WGS sequence"/>
</dbReference>
<dbReference type="InterPro" id="IPR000515">
    <property type="entry name" value="MetI-like"/>
</dbReference>
<feature type="domain" description="ABC transmembrane type-1" evidence="8">
    <location>
        <begin position="56"/>
        <end position="274"/>
    </location>
</feature>
<keyword evidence="2 7" id="KW-0813">Transport</keyword>
<evidence type="ECO:0000256" key="6">
    <source>
        <dbReference type="ARBA" id="ARBA00023136"/>
    </source>
</evidence>
<evidence type="ECO:0000256" key="2">
    <source>
        <dbReference type="ARBA" id="ARBA00022448"/>
    </source>
</evidence>
<evidence type="ECO:0000313" key="9">
    <source>
        <dbReference type="EMBL" id="TKT73826.1"/>
    </source>
</evidence>
<keyword evidence="10" id="KW-1185">Reference proteome</keyword>
<dbReference type="AlphaFoldDB" id="A0A4U6BTD2"/>
<comment type="caution">
    <text evidence="9">The sequence shown here is derived from an EMBL/GenBank/DDBJ whole genome shotgun (WGS) entry which is preliminary data.</text>
</comment>
<evidence type="ECO:0000256" key="7">
    <source>
        <dbReference type="RuleBase" id="RU363032"/>
    </source>
</evidence>
<evidence type="ECO:0000256" key="1">
    <source>
        <dbReference type="ARBA" id="ARBA00004651"/>
    </source>
</evidence>
<evidence type="ECO:0000259" key="8">
    <source>
        <dbReference type="PROSITE" id="PS50928"/>
    </source>
</evidence>
<feature type="transmembrane region" description="Helical" evidence="7">
    <location>
        <begin position="199"/>
        <end position="225"/>
    </location>
</feature>
<feature type="transmembrane region" description="Helical" evidence="7">
    <location>
        <begin position="251"/>
        <end position="276"/>
    </location>
</feature>
<evidence type="ECO:0000256" key="5">
    <source>
        <dbReference type="ARBA" id="ARBA00022989"/>
    </source>
</evidence>
<proteinExistence type="inferred from homology"/>
<keyword evidence="6 7" id="KW-0472">Membrane</keyword>
<dbReference type="PROSITE" id="PS50928">
    <property type="entry name" value="ABC_TM1"/>
    <property type="match status" value="1"/>
</dbReference>
<reference evidence="9" key="1">
    <citation type="submission" date="2019-04" db="EMBL/GenBank/DDBJ databases">
        <title>Whole genome sequencing of cave bacteria.</title>
        <authorList>
            <person name="Gan H.M."/>
            <person name="Barton H."/>
            <person name="Savka M.A."/>
        </authorList>
    </citation>
    <scope>NUCLEOTIDE SEQUENCE [LARGE SCALE GENOMIC DNA]</scope>
    <source>
        <strain evidence="9">LC387</strain>
    </source>
</reference>
<dbReference type="EMBL" id="LBIA02000001">
    <property type="protein sequence ID" value="TKT73826.1"/>
    <property type="molecule type" value="Genomic_DNA"/>
</dbReference>
<dbReference type="OrthoDB" id="9805778at2"/>
<protein>
    <submittedName>
        <fullName evidence="9">Sugar ABC transporter permease</fullName>
    </submittedName>
</protein>
<dbReference type="STRING" id="211460.YH63_17150"/>
<sequence length="282" mass="31219">MLAPAILYIALLVGFPFFLALFYSVSDVTVGSRGMSFVGFENFRRVVATSTFWTAVWNTLIFTIVSQFFVLLFANMLAMALSTDFRGKWLVRLLILLPWVAPISLGSIGWLWIYDSIYSVINWTGQAFRILGPNEWPIWLGQPNLAMASIIIVQIWRIVPLATVILLAGLTSIPQDIYDAAAVDGAGFWRRTFQITFPLLMPITLVAVLFGIIFTFTDMIVVFVLTRGGPYDQTQVLATWAFFTGIQGGDLAGGAAVSLFLFPVLVAVAVVFLLLARRAEVT</sequence>
<dbReference type="Pfam" id="PF00528">
    <property type="entry name" value="BPD_transp_1"/>
    <property type="match status" value="1"/>
</dbReference>
<feature type="transmembrane region" description="Helical" evidence="7">
    <location>
        <begin position="55"/>
        <end position="77"/>
    </location>
</feature>
<dbReference type="Gene3D" id="1.10.3720.10">
    <property type="entry name" value="MetI-like"/>
    <property type="match status" value="1"/>
</dbReference>
<comment type="subcellular location">
    <subcellularLocation>
        <location evidence="1 7">Cell membrane</location>
        <topology evidence="1 7">Multi-pass membrane protein</topology>
    </subcellularLocation>
</comment>
<dbReference type="SUPFAM" id="SSF161098">
    <property type="entry name" value="MetI-like"/>
    <property type="match status" value="1"/>
</dbReference>